<evidence type="ECO:0000259" key="12">
    <source>
        <dbReference type="Pfam" id="PF13793"/>
    </source>
</evidence>
<comment type="similarity">
    <text evidence="2">Belongs to the ribose-phosphate pyrophosphokinase family.</text>
</comment>
<proteinExistence type="inferred from homology"/>
<comment type="caution">
    <text evidence="13">The sequence shown here is derived from an EMBL/GenBank/DDBJ whole genome shotgun (WGS) entry which is preliminary data.</text>
</comment>
<dbReference type="PROSITE" id="PS00114">
    <property type="entry name" value="PRPP_SYNTHASE"/>
    <property type="match status" value="1"/>
</dbReference>
<dbReference type="GO" id="GO:0006164">
    <property type="term" value="P:purine nucleotide biosynthetic process"/>
    <property type="evidence" value="ECO:0007669"/>
    <property type="project" value="TreeGrafter"/>
</dbReference>
<evidence type="ECO:0000256" key="4">
    <source>
        <dbReference type="ARBA" id="ARBA00022679"/>
    </source>
</evidence>
<keyword evidence="14" id="KW-1185">Reference proteome</keyword>
<organism evidence="13 14">
    <name type="scientific">Dimargaris verticillata</name>
    <dbReference type="NCBI Taxonomy" id="2761393"/>
    <lineage>
        <taxon>Eukaryota</taxon>
        <taxon>Fungi</taxon>
        <taxon>Fungi incertae sedis</taxon>
        <taxon>Zoopagomycota</taxon>
        <taxon>Kickxellomycotina</taxon>
        <taxon>Dimargaritomycetes</taxon>
        <taxon>Dimargaritales</taxon>
        <taxon>Dimargaritaceae</taxon>
        <taxon>Dimargaris</taxon>
    </lineage>
</organism>
<dbReference type="SUPFAM" id="SSF53271">
    <property type="entry name" value="PRTase-like"/>
    <property type="match status" value="2"/>
</dbReference>
<keyword evidence="6" id="KW-0545">Nucleotide biosynthesis</keyword>
<protein>
    <recommendedName>
        <fullName evidence="3">ribose-phosphate diphosphokinase</fullName>
        <ecNumber evidence="3">2.7.6.1</ecNumber>
    </recommendedName>
</protein>
<dbReference type="FunFam" id="3.40.50.2020:FF:000005">
    <property type="entry name" value="Ribose-phosphate pyrophosphokinase 1"/>
    <property type="match status" value="1"/>
</dbReference>
<gene>
    <name evidence="13" type="primary">PRS5</name>
    <name evidence="13" type="ORF">H4R34_003153</name>
</gene>
<dbReference type="InterPro" id="IPR000836">
    <property type="entry name" value="PRTase_dom"/>
</dbReference>
<dbReference type="GO" id="GO:0002189">
    <property type="term" value="C:ribose phosphate diphosphokinase complex"/>
    <property type="evidence" value="ECO:0007669"/>
    <property type="project" value="TreeGrafter"/>
</dbReference>
<dbReference type="GO" id="GO:0009156">
    <property type="term" value="P:ribonucleoside monophosphate biosynthetic process"/>
    <property type="evidence" value="ECO:0007669"/>
    <property type="project" value="InterPro"/>
</dbReference>
<dbReference type="Proteomes" id="UP001151582">
    <property type="component" value="Unassembled WGS sequence"/>
</dbReference>
<keyword evidence="7" id="KW-0547">Nucleotide-binding</keyword>
<dbReference type="FunFam" id="3.40.50.2020:FF:000014">
    <property type="entry name" value="Ribose-phosphate pyrophosphokinase 1"/>
    <property type="match status" value="2"/>
</dbReference>
<dbReference type="AlphaFoldDB" id="A0A9W8B7F1"/>
<evidence type="ECO:0000256" key="9">
    <source>
        <dbReference type="ARBA" id="ARBA00022840"/>
    </source>
</evidence>
<sequence length="384" mass="41392">MRNIKVFAGSSNLPLAKAICDRLGIALGHANLSKFSNFETNVEIKESVRNQHVYIIQSACGRVNDHLLEVLIMIAACKTASAKTVSVVLPCFPYSRQADVPYDHSRKNRVANVVMKALEGNSALPSPTAGLGGPQVDPLLCSHTSQEETICPPLSPMAQSYFLNQENKGYRQWVARAGTLVANMLAAAGADHIVTMDLHDPQFQGYFDIPVDQIYAEPSIIRYIKSEIPDYAQAVIVSPDAGGAKRATAVCTKLNLAFALVHKESKTNSDQPGMGLVGDVKDKVAIIIDDMADTFGTLGAAAEVLQRHGATKIYAIVTHGILSGPAIDILNSSPLCRLVTTNTVPQSEKQRLSAKVDVIDVSTLFAEAIRRTHNGESVSLLFRS</sequence>
<reference evidence="13" key="1">
    <citation type="submission" date="2022-07" db="EMBL/GenBank/DDBJ databases">
        <title>Phylogenomic reconstructions and comparative analyses of Kickxellomycotina fungi.</title>
        <authorList>
            <person name="Reynolds N.K."/>
            <person name="Stajich J.E."/>
            <person name="Barry K."/>
            <person name="Grigoriev I.V."/>
            <person name="Crous P."/>
            <person name="Smith M.E."/>
        </authorList>
    </citation>
    <scope>NUCLEOTIDE SEQUENCE</scope>
    <source>
        <strain evidence="13">RSA 567</strain>
    </source>
</reference>
<keyword evidence="4 13" id="KW-0808">Transferase</keyword>
<name>A0A9W8B7F1_9FUNG</name>
<dbReference type="CDD" id="cd06223">
    <property type="entry name" value="PRTases_typeI"/>
    <property type="match status" value="1"/>
</dbReference>
<dbReference type="EC" id="2.7.6.1" evidence="3"/>
<dbReference type="Pfam" id="PF14572">
    <property type="entry name" value="Pribosyl_synth"/>
    <property type="match status" value="1"/>
</dbReference>
<dbReference type="InterPro" id="IPR029057">
    <property type="entry name" value="PRTase-like"/>
</dbReference>
<evidence type="ECO:0000313" key="13">
    <source>
        <dbReference type="EMBL" id="KAJ1978575.1"/>
    </source>
</evidence>
<dbReference type="GO" id="GO:0005737">
    <property type="term" value="C:cytoplasm"/>
    <property type="evidence" value="ECO:0007669"/>
    <property type="project" value="UniProtKB-SubCell"/>
</dbReference>
<dbReference type="OrthoDB" id="413572at2759"/>
<evidence type="ECO:0000256" key="2">
    <source>
        <dbReference type="ARBA" id="ARBA00006478"/>
    </source>
</evidence>
<keyword evidence="8" id="KW-0418">Kinase</keyword>
<dbReference type="EMBL" id="JANBQB010000268">
    <property type="protein sequence ID" value="KAJ1978575.1"/>
    <property type="molecule type" value="Genomic_DNA"/>
</dbReference>
<dbReference type="Pfam" id="PF13793">
    <property type="entry name" value="Pribosyltran_N"/>
    <property type="match status" value="1"/>
</dbReference>
<accession>A0A9W8B7F1</accession>
<dbReference type="PANTHER" id="PTHR10210:SF36">
    <property type="entry name" value="RIBOSE-PHOSPHATE PYROPHOSPHOKINASE 5"/>
    <property type="match status" value="1"/>
</dbReference>
<dbReference type="SMART" id="SM01400">
    <property type="entry name" value="Pribosyltran_N"/>
    <property type="match status" value="1"/>
</dbReference>
<dbReference type="InterPro" id="IPR005946">
    <property type="entry name" value="Rib-P_diPkinase"/>
</dbReference>
<dbReference type="InterPro" id="IPR000842">
    <property type="entry name" value="PRib_PP_synth_CS"/>
</dbReference>
<evidence type="ECO:0000256" key="5">
    <source>
        <dbReference type="ARBA" id="ARBA00022723"/>
    </source>
</evidence>
<dbReference type="PANTHER" id="PTHR10210">
    <property type="entry name" value="RIBOSE-PHOSPHATE DIPHOSPHOKINASE FAMILY MEMBER"/>
    <property type="match status" value="1"/>
</dbReference>
<keyword evidence="5" id="KW-0479">Metal-binding</keyword>
<dbReference type="GO" id="GO:0000287">
    <property type="term" value="F:magnesium ion binding"/>
    <property type="evidence" value="ECO:0007669"/>
    <property type="project" value="InterPro"/>
</dbReference>
<evidence type="ECO:0000256" key="8">
    <source>
        <dbReference type="ARBA" id="ARBA00022777"/>
    </source>
</evidence>
<evidence type="ECO:0000256" key="7">
    <source>
        <dbReference type="ARBA" id="ARBA00022741"/>
    </source>
</evidence>
<dbReference type="GO" id="GO:0004749">
    <property type="term" value="F:ribose phosphate diphosphokinase activity"/>
    <property type="evidence" value="ECO:0007669"/>
    <property type="project" value="UniProtKB-EC"/>
</dbReference>
<dbReference type="GO" id="GO:0006015">
    <property type="term" value="P:5-phosphoribose 1-diphosphate biosynthetic process"/>
    <property type="evidence" value="ECO:0007669"/>
    <property type="project" value="TreeGrafter"/>
</dbReference>
<evidence type="ECO:0000313" key="14">
    <source>
        <dbReference type="Proteomes" id="UP001151582"/>
    </source>
</evidence>
<dbReference type="Gene3D" id="3.40.50.2020">
    <property type="match status" value="3"/>
</dbReference>
<comment type="catalytic activity">
    <reaction evidence="11">
        <text>D-ribose 5-phosphate + ATP = 5-phospho-alpha-D-ribose 1-diphosphate + AMP + H(+)</text>
        <dbReference type="Rhea" id="RHEA:15609"/>
        <dbReference type="ChEBI" id="CHEBI:15378"/>
        <dbReference type="ChEBI" id="CHEBI:30616"/>
        <dbReference type="ChEBI" id="CHEBI:58017"/>
        <dbReference type="ChEBI" id="CHEBI:78346"/>
        <dbReference type="ChEBI" id="CHEBI:456215"/>
        <dbReference type="EC" id="2.7.6.1"/>
    </reaction>
</comment>
<dbReference type="GO" id="GO:0016301">
    <property type="term" value="F:kinase activity"/>
    <property type="evidence" value="ECO:0007669"/>
    <property type="project" value="UniProtKB-KW"/>
</dbReference>
<keyword evidence="10" id="KW-0460">Magnesium</keyword>
<dbReference type="NCBIfam" id="TIGR01251">
    <property type="entry name" value="ribP_PPkin"/>
    <property type="match status" value="1"/>
</dbReference>
<evidence type="ECO:0000256" key="6">
    <source>
        <dbReference type="ARBA" id="ARBA00022727"/>
    </source>
</evidence>
<evidence type="ECO:0000256" key="1">
    <source>
        <dbReference type="ARBA" id="ARBA00004496"/>
    </source>
</evidence>
<feature type="domain" description="Ribose-phosphate pyrophosphokinase N-terminal" evidence="12">
    <location>
        <begin position="4"/>
        <end position="118"/>
    </location>
</feature>
<dbReference type="GO" id="GO:0005524">
    <property type="term" value="F:ATP binding"/>
    <property type="evidence" value="ECO:0007669"/>
    <property type="project" value="UniProtKB-KW"/>
</dbReference>
<evidence type="ECO:0000256" key="11">
    <source>
        <dbReference type="ARBA" id="ARBA00049535"/>
    </source>
</evidence>
<dbReference type="InterPro" id="IPR029099">
    <property type="entry name" value="Pribosyltran_N"/>
</dbReference>
<evidence type="ECO:0000256" key="10">
    <source>
        <dbReference type="ARBA" id="ARBA00022842"/>
    </source>
</evidence>
<comment type="subcellular location">
    <subcellularLocation>
        <location evidence="1">Cytoplasm</location>
    </subcellularLocation>
</comment>
<keyword evidence="9" id="KW-0067">ATP-binding</keyword>
<evidence type="ECO:0000256" key="3">
    <source>
        <dbReference type="ARBA" id="ARBA00013247"/>
    </source>
</evidence>